<dbReference type="Pfam" id="PF04577">
    <property type="entry name" value="Glyco_transf_61"/>
    <property type="match status" value="1"/>
</dbReference>
<keyword evidence="3" id="KW-1185">Reference proteome</keyword>
<dbReference type="InterPro" id="IPR049625">
    <property type="entry name" value="Glyco_transf_61_cat"/>
</dbReference>
<organism evidence="2 3">
    <name type="scientific">Triparma laevis f. longispina</name>
    <dbReference type="NCBI Taxonomy" id="1714387"/>
    <lineage>
        <taxon>Eukaryota</taxon>
        <taxon>Sar</taxon>
        <taxon>Stramenopiles</taxon>
        <taxon>Ochrophyta</taxon>
        <taxon>Bolidophyceae</taxon>
        <taxon>Parmales</taxon>
        <taxon>Triparmaceae</taxon>
        <taxon>Triparma</taxon>
    </lineage>
</organism>
<gene>
    <name evidence="2" type="ORF">TrLO_g5104</name>
</gene>
<dbReference type="OrthoDB" id="10632780at2759"/>
<proteinExistence type="predicted"/>
<name>A0A9W7DU97_9STRA</name>
<evidence type="ECO:0000313" key="3">
    <source>
        <dbReference type="Proteomes" id="UP001165122"/>
    </source>
</evidence>
<reference evidence="3" key="1">
    <citation type="journal article" date="2023" name="Commun. Biol.">
        <title>Genome analysis of Parmales, the sister group of diatoms, reveals the evolutionary specialization of diatoms from phago-mixotrophs to photoautotrophs.</title>
        <authorList>
            <person name="Ban H."/>
            <person name="Sato S."/>
            <person name="Yoshikawa S."/>
            <person name="Yamada K."/>
            <person name="Nakamura Y."/>
            <person name="Ichinomiya M."/>
            <person name="Sato N."/>
            <person name="Blanc-Mathieu R."/>
            <person name="Endo H."/>
            <person name="Kuwata A."/>
            <person name="Ogata H."/>
        </authorList>
    </citation>
    <scope>NUCLEOTIDE SEQUENCE [LARGE SCALE GENOMIC DNA]</scope>
    <source>
        <strain evidence="3">NIES 3700</strain>
    </source>
</reference>
<protein>
    <recommendedName>
        <fullName evidence="1">Glycosyltransferase 61 catalytic domain-containing protein</fullName>
    </recommendedName>
</protein>
<accession>A0A9W7DU97</accession>
<dbReference type="InterPro" id="IPR011009">
    <property type="entry name" value="Kinase-like_dom_sf"/>
</dbReference>
<dbReference type="SUPFAM" id="SSF56112">
    <property type="entry name" value="Protein kinase-like (PK-like)"/>
    <property type="match status" value="1"/>
</dbReference>
<sequence>MPYDSWFSILKADKLYYQDELDTLVCPSFVFCKFEGLYTGFKNLNLLSPHLSYMNLVREGKLEVGGGINEDFDVTRESLEERSRVLIDFRSSIISKINIPRGSATSDVNLNTLKITIINRFHSRQITNIPSILKILRNGYSGVEVSVIYLEDLNPSQQIKTLRTSSIIIAVEGGALDLFNFLRPHTKIIIIGRDESTEMPQGGRIGDKGGFISFWHEVTFLNWHDLGFSVYIIRQPGPGYEINLIELEDRVEKALESLKEDLEIEKLKFYFRVERDESKTRYDAMNYFMYKYNDFSLVHDKIKRVMTLPTTLDDDNGLIVDYSNFFSLPGGHLNPSTHKPYVIIAPPPYYAVSHSHPSTPLICGANPGMFPGRFYYNRVTLEHYVSYWTYSKHTMVISVDSGLGDLGKDIAKNVIFTAAKAANLVYLFDFYNDNIILPSNVKLINEEIAVSSLPKFTLFVGVGTSQTLSNLKKVEMQELSNILIWEDTDGFDMSKIKFNVNEFLQVVIEKTGKKEFTENGMLYKADVDSFTSTFCGESGVKPDGTVFQSSVVFFNSAKDAKNDVEVFLEGFKFTEGWDDVEFVNFELFKSLMTLNGWVSPFNPSSSSTILVSSSGSGSMQVKITQNDQAYRDCVIMNKVIDDITPHVYSQILATDGSGEVWSACFSQRLNEEYVEWNEVWNFPKEVRNEARERLRFVKDILKEMRLEHRDVHSSNVLVNGINGDVKVIDFTWATRVGESGGWDLDGSEFGDGPGRYFTFPNLRGFGDEGAFDELMEYVE</sequence>
<evidence type="ECO:0000313" key="2">
    <source>
        <dbReference type="EMBL" id="GMH55248.1"/>
    </source>
</evidence>
<evidence type="ECO:0000259" key="1">
    <source>
        <dbReference type="Pfam" id="PF04577"/>
    </source>
</evidence>
<dbReference type="GO" id="GO:0016757">
    <property type="term" value="F:glycosyltransferase activity"/>
    <property type="evidence" value="ECO:0007669"/>
    <property type="project" value="InterPro"/>
</dbReference>
<dbReference type="Proteomes" id="UP001165122">
    <property type="component" value="Unassembled WGS sequence"/>
</dbReference>
<dbReference type="EMBL" id="BRXW01000443">
    <property type="protein sequence ID" value="GMH55248.1"/>
    <property type="molecule type" value="Genomic_DNA"/>
</dbReference>
<dbReference type="AlphaFoldDB" id="A0A9W7DU97"/>
<comment type="caution">
    <text evidence="2">The sequence shown here is derived from an EMBL/GenBank/DDBJ whole genome shotgun (WGS) entry which is preliminary data.</text>
</comment>
<feature type="domain" description="Glycosyltransferase 61 catalytic" evidence="1">
    <location>
        <begin position="109"/>
        <end position="189"/>
    </location>
</feature>